<dbReference type="Proteomes" id="UP000075683">
    <property type="component" value="Unassembled WGS sequence"/>
</dbReference>
<dbReference type="STRING" id="301148.B4135_3137"/>
<dbReference type="AlphaFoldDB" id="A0A150LIN3"/>
<reference evidence="2 3" key="1">
    <citation type="submission" date="2016-01" db="EMBL/GenBank/DDBJ databases">
        <title>Draft Genome Sequences of Seven Thermophilic Sporeformers Isolated from Foods.</title>
        <authorList>
            <person name="Berendsen E.M."/>
            <person name="Wells-Bennik M.H."/>
            <person name="Krawcyk A.O."/>
            <person name="De Jong A."/>
            <person name="Holsappel S."/>
            <person name="Eijlander R.T."/>
            <person name="Kuipers O.P."/>
        </authorList>
    </citation>
    <scope>NUCLEOTIDE SEQUENCE [LARGE SCALE GENOMIC DNA]</scope>
    <source>
        <strain evidence="2 3">B4135</strain>
    </source>
</reference>
<organism evidence="2 3">
    <name type="scientific">Caldibacillus debilis</name>
    <dbReference type="NCBI Taxonomy" id="301148"/>
    <lineage>
        <taxon>Bacteria</taxon>
        <taxon>Bacillati</taxon>
        <taxon>Bacillota</taxon>
        <taxon>Bacilli</taxon>
        <taxon>Bacillales</taxon>
        <taxon>Bacillaceae</taxon>
        <taxon>Caldibacillus</taxon>
    </lineage>
</organism>
<accession>A0A150LIN3</accession>
<name>A0A150LIN3_9BACI</name>
<evidence type="ECO:0000313" key="3">
    <source>
        <dbReference type="Proteomes" id="UP000075683"/>
    </source>
</evidence>
<dbReference type="EMBL" id="LQYT01000094">
    <property type="protein sequence ID" value="KYD12223.1"/>
    <property type="molecule type" value="Genomic_DNA"/>
</dbReference>
<gene>
    <name evidence="2" type="ORF">B4135_3137</name>
</gene>
<protein>
    <submittedName>
        <fullName evidence="2">Uncharacterized protein</fullName>
    </submittedName>
</protein>
<feature type="compositionally biased region" description="Basic and acidic residues" evidence="1">
    <location>
        <begin position="1"/>
        <end position="10"/>
    </location>
</feature>
<evidence type="ECO:0000313" key="2">
    <source>
        <dbReference type="EMBL" id="KYD12223.1"/>
    </source>
</evidence>
<evidence type="ECO:0000256" key="1">
    <source>
        <dbReference type="SAM" id="MobiDB-lite"/>
    </source>
</evidence>
<feature type="region of interest" description="Disordered" evidence="1">
    <location>
        <begin position="1"/>
        <end position="40"/>
    </location>
</feature>
<proteinExistence type="predicted"/>
<sequence length="40" mass="4514">MKQGRERETGDFSDGGDFRWNVFKGPGQAGRFPFPPKQGK</sequence>
<comment type="caution">
    <text evidence="2">The sequence shown here is derived from an EMBL/GenBank/DDBJ whole genome shotgun (WGS) entry which is preliminary data.</text>
</comment>